<keyword evidence="1" id="KW-0732">Signal</keyword>
<evidence type="ECO:0000313" key="2">
    <source>
        <dbReference type="EMBL" id="KUJ12182.1"/>
    </source>
</evidence>
<dbReference type="EMBL" id="KQ947425">
    <property type="protein sequence ID" value="KUJ12182.1"/>
    <property type="molecule type" value="Genomic_DNA"/>
</dbReference>
<feature type="signal peptide" evidence="1">
    <location>
        <begin position="1"/>
        <end position="22"/>
    </location>
</feature>
<evidence type="ECO:0000313" key="3">
    <source>
        <dbReference type="Proteomes" id="UP000070700"/>
    </source>
</evidence>
<sequence>MKLLNQQFLVIILGYVVDSVAARTETSQASSSAGTDYSTQVWSTTKTEIRYSDFVLVTREVLITTLTVTTIQPVVTSYPATVVETIITKITLEDRSYFSQKRSTTTFTCGIFTMDPSTVVLLSAPSAKGDVAASTF</sequence>
<dbReference type="Proteomes" id="UP000070700">
    <property type="component" value="Unassembled WGS sequence"/>
</dbReference>
<keyword evidence="3" id="KW-1185">Reference proteome</keyword>
<reference evidence="2 3" key="1">
    <citation type="submission" date="2015-10" db="EMBL/GenBank/DDBJ databases">
        <title>Full genome of DAOMC 229536 Phialocephala scopiformis, a fungal endophyte of spruce producing the potent anti-insectan compound rugulosin.</title>
        <authorList>
            <consortium name="DOE Joint Genome Institute"/>
            <person name="Walker A.K."/>
            <person name="Frasz S.L."/>
            <person name="Seifert K.A."/>
            <person name="Miller J.D."/>
            <person name="Mondo S.J."/>
            <person name="Labutti K."/>
            <person name="Lipzen A."/>
            <person name="Dockter R."/>
            <person name="Kennedy M."/>
            <person name="Grigoriev I.V."/>
            <person name="Spatafora J.W."/>
        </authorList>
    </citation>
    <scope>NUCLEOTIDE SEQUENCE [LARGE SCALE GENOMIC DNA]</scope>
    <source>
        <strain evidence="2 3">CBS 120377</strain>
    </source>
</reference>
<dbReference type="InParanoid" id="A0A194WX69"/>
<dbReference type="RefSeq" id="XP_018066537.1">
    <property type="nucleotide sequence ID" value="XM_018213402.1"/>
</dbReference>
<protein>
    <submittedName>
        <fullName evidence="2">Uncharacterized protein</fullName>
    </submittedName>
</protein>
<accession>A0A194WX69</accession>
<name>A0A194WX69_MOLSC</name>
<dbReference type="AlphaFoldDB" id="A0A194WX69"/>
<dbReference type="KEGG" id="psco:LY89DRAFT_673963"/>
<organism evidence="2 3">
    <name type="scientific">Mollisia scopiformis</name>
    <name type="common">Conifer needle endophyte fungus</name>
    <name type="synonym">Phialocephala scopiformis</name>
    <dbReference type="NCBI Taxonomy" id="149040"/>
    <lineage>
        <taxon>Eukaryota</taxon>
        <taxon>Fungi</taxon>
        <taxon>Dikarya</taxon>
        <taxon>Ascomycota</taxon>
        <taxon>Pezizomycotina</taxon>
        <taxon>Leotiomycetes</taxon>
        <taxon>Helotiales</taxon>
        <taxon>Mollisiaceae</taxon>
        <taxon>Mollisia</taxon>
    </lineage>
</organism>
<proteinExistence type="predicted"/>
<gene>
    <name evidence="2" type="ORF">LY89DRAFT_673963</name>
</gene>
<feature type="chain" id="PRO_5008267553" evidence="1">
    <location>
        <begin position="23"/>
        <end position="136"/>
    </location>
</feature>
<dbReference type="GeneID" id="28823128"/>
<evidence type="ECO:0000256" key="1">
    <source>
        <dbReference type="SAM" id="SignalP"/>
    </source>
</evidence>